<evidence type="ECO:0000256" key="1">
    <source>
        <dbReference type="ARBA" id="ARBA00023172"/>
    </source>
</evidence>
<dbReference type="Gene3D" id="1.10.443.10">
    <property type="entry name" value="Intergrase catalytic core"/>
    <property type="match status" value="1"/>
</dbReference>
<feature type="domain" description="Tyr recombinase" evidence="2">
    <location>
        <begin position="1"/>
        <end position="160"/>
    </location>
</feature>
<dbReference type="PANTHER" id="PTHR30349">
    <property type="entry name" value="PHAGE INTEGRASE-RELATED"/>
    <property type="match status" value="1"/>
</dbReference>
<evidence type="ECO:0000313" key="3">
    <source>
        <dbReference type="EMBL" id="KRN79135.1"/>
    </source>
</evidence>
<keyword evidence="1" id="KW-0233">DNA recombination</keyword>
<gene>
    <name evidence="3" type="ORF">IV52_GL000541</name>
</gene>
<accession>A0A0R2JPS5</accession>
<comment type="caution">
    <text evidence="3">The sequence shown here is derived from an EMBL/GenBank/DDBJ whole genome shotgun (WGS) entry which is preliminary data.</text>
</comment>
<keyword evidence="4" id="KW-1185">Reference proteome</keyword>
<dbReference type="SUPFAM" id="SSF56349">
    <property type="entry name" value="DNA breaking-rejoining enzymes"/>
    <property type="match status" value="1"/>
</dbReference>
<organism evidence="3 4">
    <name type="scientific">Fructilactobacillus lindneri DSM 20690 = JCM 11027</name>
    <dbReference type="NCBI Taxonomy" id="1122148"/>
    <lineage>
        <taxon>Bacteria</taxon>
        <taxon>Bacillati</taxon>
        <taxon>Bacillota</taxon>
        <taxon>Bacilli</taxon>
        <taxon>Lactobacillales</taxon>
        <taxon>Lactobacillaceae</taxon>
        <taxon>Fructilactobacillus</taxon>
    </lineage>
</organism>
<reference evidence="3 4" key="1">
    <citation type="journal article" date="2015" name="Genome Announc.">
        <title>Expanding the biotechnology potential of lactobacilli through comparative genomics of 213 strains and associated genera.</title>
        <authorList>
            <person name="Sun Z."/>
            <person name="Harris H.M."/>
            <person name="McCann A."/>
            <person name="Guo C."/>
            <person name="Argimon S."/>
            <person name="Zhang W."/>
            <person name="Yang X."/>
            <person name="Jeffery I.B."/>
            <person name="Cooney J.C."/>
            <person name="Kagawa T.F."/>
            <person name="Liu W."/>
            <person name="Song Y."/>
            <person name="Salvetti E."/>
            <person name="Wrobel A."/>
            <person name="Rasinkangas P."/>
            <person name="Parkhill J."/>
            <person name="Rea M.C."/>
            <person name="O'Sullivan O."/>
            <person name="Ritari J."/>
            <person name="Douillard F.P."/>
            <person name="Paul Ross R."/>
            <person name="Yang R."/>
            <person name="Briner A.E."/>
            <person name="Felis G.E."/>
            <person name="de Vos W.M."/>
            <person name="Barrangou R."/>
            <person name="Klaenhammer T.R."/>
            <person name="Caufield P.W."/>
            <person name="Cui Y."/>
            <person name="Zhang H."/>
            <person name="O'Toole P.W."/>
        </authorList>
    </citation>
    <scope>NUCLEOTIDE SEQUENCE [LARGE SCALE GENOMIC DNA]</scope>
    <source>
        <strain evidence="3 4">DSM 20690</strain>
    </source>
</reference>
<dbReference type="AlphaFoldDB" id="A0A0R2JPS5"/>
<dbReference type="GO" id="GO:0003677">
    <property type="term" value="F:DNA binding"/>
    <property type="evidence" value="ECO:0007669"/>
    <property type="project" value="InterPro"/>
</dbReference>
<proteinExistence type="predicted"/>
<dbReference type="InterPro" id="IPR050090">
    <property type="entry name" value="Tyrosine_recombinase_XerCD"/>
</dbReference>
<evidence type="ECO:0000313" key="4">
    <source>
        <dbReference type="Proteomes" id="UP000051565"/>
    </source>
</evidence>
<dbReference type="Pfam" id="PF00589">
    <property type="entry name" value="Phage_integrase"/>
    <property type="match status" value="1"/>
</dbReference>
<dbReference type="CDD" id="cd01189">
    <property type="entry name" value="INT_ICEBs1_C_like"/>
    <property type="match status" value="1"/>
</dbReference>
<dbReference type="GO" id="GO:0006310">
    <property type="term" value="P:DNA recombination"/>
    <property type="evidence" value="ECO:0007669"/>
    <property type="project" value="UniProtKB-KW"/>
</dbReference>
<name>A0A0R2JPS5_9LACO</name>
<dbReference type="PROSITE" id="PS51898">
    <property type="entry name" value="TYR_RECOMBINASE"/>
    <property type="match status" value="1"/>
</dbReference>
<dbReference type="Proteomes" id="UP000051565">
    <property type="component" value="Unassembled WGS sequence"/>
</dbReference>
<sequence>MILLAIYTGMRLGEIQGLKWKDIDFKNNMINVNRSWNALNKEYIPTKTESSIRSIRVNKKIMDLLKELKQNDNSVVFINQFKTIPTSNAVNKVLRESFKELNISIHGFHFHSLRHTHIAFLLYHHVDIYIISKRLGHSDVGTTTRVYSYLIDEYLDRANDEIENSISKLITSKDKVEVN</sequence>
<dbReference type="InterPro" id="IPR011010">
    <property type="entry name" value="DNA_brk_join_enz"/>
</dbReference>
<dbReference type="InterPro" id="IPR002104">
    <property type="entry name" value="Integrase_catalytic"/>
</dbReference>
<dbReference type="GO" id="GO:0015074">
    <property type="term" value="P:DNA integration"/>
    <property type="evidence" value="ECO:0007669"/>
    <property type="project" value="InterPro"/>
</dbReference>
<dbReference type="EMBL" id="JQBT01000032">
    <property type="protein sequence ID" value="KRN79135.1"/>
    <property type="molecule type" value="Genomic_DNA"/>
</dbReference>
<dbReference type="PATRIC" id="fig|1122148.6.peg.560"/>
<protein>
    <submittedName>
        <fullName evidence="3">Site-specific recombinase, phage integrase family</fullName>
    </submittedName>
</protein>
<evidence type="ECO:0000259" key="2">
    <source>
        <dbReference type="PROSITE" id="PS51898"/>
    </source>
</evidence>
<dbReference type="PANTHER" id="PTHR30349:SF64">
    <property type="entry name" value="PROPHAGE INTEGRASE INTD-RELATED"/>
    <property type="match status" value="1"/>
</dbReference>
<dbReference type="InterPro" id="IPR013762">
    <property type="entry name" value="Integrase-like_cat_sf"/>
</dbReference>